<keyword evidence="1" id="KW-0472">Membrane</keyword>
<protein>
    <submittedName>
        <fullName evidence="2">Cadmium resistance transporter</fullName>
    </submittedName>
</protein>
<dbReference type="RefSeq" id="WP_190520477.1">
    <property type="nucleotide sequence ID" value="NZ_JAMPKX010000016.1"/>
</dbReference>
<evidence type="ECO:0000313" key="2">
    <source>
        <dbReference type="EMBL" id="MEP0949919.1"/>
    </source>
</evidence>
<keyword evidence="3" id="KW-1185">Reference proteome</keyword>
<dbReference type="InterPro" id="IPR004676">
    <property type="entry name" value="Cd-R_transporter"/>
</dbReference>
<sequence>MDWIVPTVMLGLATATATTFDDNIYLTMFFSKTNRTFRPRHIVVGEFVGFTGLVGISLIGYFAGLMIPHIWIGLLGFLPIAIGVNALLSRQTIAEDETVDVSVANPTHPHYRQVRRQSLWHTLRDPQTYRVSAVTLANGGNNIAIYIPLFASSTLPRLSIILAVCYAAIGLWLTLSYSLTRQPQAAFVMANYVRRAFPFVLIWLGSSIVLENGSYQLLYALAPGL</sequence>
<feature type="transmembrane region" description="Helical" evidence="1">
    <location>
        <begin position="41"/>
        <end position="63"/>
    </location>
</feature>
<keyword evidence="1" id="KW-0812">Transmembrane</keyword>
<feature type="transmembrane region" description="Helical" evidence="1">
    <location>
        <begin position="158"/>
        <end position="180"/>
    </location>
</feature>
<evidence type="ECO:0000256" key="1">
    <source>
        <dbReference type="SAM" id="Phobius"/>
    </source>
</evidence>
<accession>A0ABV0KAW2</accession>
<reference evidence="2 3" key="1">
    <citation type="submission" date="2022-04" db="EMBL/GenBank/DDBJ databases">
        <title>Positive selection, recombination, and allopatry shape intraspecific diversity of widespread and dominant cyanobacteria.</title>
        <authorList>
            <person name="Wei J."/>
            <person name="Shu W."/>
            <person name="Hu C."/>
        </authorList>
    </citation>
    <scope>NUCLEOTIDE SEQUENCE [LARGE SCALE GENOMIC DNA]</scope>
    <source>
        <strain evidence="2 3">DQ-A4</strain>
    </source>
</reference>
<proteinExistence type="predicted"/>
<comment type="caution">
    <text evidence="2">The sequence shown here is derived from an EMBL/GenBank/DDBJ whole genome shotgun (WGS) entry which is preliminary data.</text>
</comment>
<evidence type="ECO:0000313" key="3">
    <source>
        <dbReference type="Proteomes" id="UP001482513"/>
    </source>
</evidence>
<dbReference type="Proteomes" id="UP001482513">
    <property type="component" value="Unassembled WGS sequence"/>
</dbReference>
<feature type="transmembrane region" description="Helical" evidence="1">
    <location>
        <begin position="192"/>
        <end position="210"/>
    </location>
</feature>
<feature type="transmembrane region" description="Helical" evidence="1">
    <location>
        <begin position="70"/>
        <end position="88"/>
    </location>
</feature>
<keyword evidence="1" id="KW-1133">Transmembrane helix</keyword>
<dbReference type="Pfam" id="PF03596">
    <property type="entry name" value="Cad"/>
    <property type="match status" value="1"/>
</dbReference>
<name>A0ABV0KAW2_9CYAN</name>
<gene>
    <name evidence="2" type="ORF">NC992_23805</name>
</gene>
<dbReference type="EMBL" id="JAMPKX010000016">
    <property type="protein sequence ID" value="MEP0949919.1"/>
    <property type="molecule type" value="Genomic_DNA"/>
</dbReference>
<organism evidence="2 3">
    <name type="scientific">Leptolyngbya subtilissima DQ-A4</name>
    <dbReference type="NCBI Taxonomy" id="2933933"/>
    <lineage>
        <taxon>Bacteria</taxon>
        <taxon>Bacillati</taxon>
        <taxon>Cyanobacteriota</taxon>
        <taxon>Cyanophyceae</taxon>
        <taxon>Leptolyngbyales</taxon>
        <taxon>Leptolyngbyaceae</taxon>
        <taxon>Leptolyngbya group</taxon>
        <taxon>Leptolyngbya</taxon>
    </lineage>
</organism>